<dbReference type="GO" id="GO:0006357">
    <property type="term" value="P:regulation of transcription by RNA polymerase II"/>
    <property type="evidence" value="ECO:0007669"/>
    <property type="project" value="InterPro"/>
</dbReference>
<dbReference type="GO" id="GO:0016592">
    <property type="term" value="C:mediator complex"/>
    <property type="evidence" value="ECO:0007669"/>
    <property type="project" value="InterPro"/>
</dbReference>
<dbReference type="GO" id="GO:0003712">
    <property type="term" value="F:transcription coregulator activity"/>
    <property type="evidence" value="ECO:0007669"/>
    <property type="project" value="InterPro"/>
</dbReference>
<dbReference type="Pfam" id="PF06179">
    <property type="entry name" value="Med22"/>
    <property type="match status" value="1"/>
</dbReference>
<keyword evidence="4" id="KW-0804">Transcription</keyword>
<protein>
    <recommendedName>
        <fullName evidence="2">Mediator of RNA polymerase II transcription subunit 22</fullName>
    </recommendedName>
    <alternativeName>
        <fullName evidence="8">Mediator complex subunit 22</fullName>
    </alternativeName>
    <alternativeName>
        <fullName evidence="7">Surfeit locus protein 5</fullName>
    </alternativeName>
</protein>
<keyword evidence="5" id="KW-0539">Nucleus</keyword>
<evidence type="ECO:0000256" key="3">
    <source>
        <dbReference type="ARBA" id="ARBA00023015"/>
    </source>
</evidence>
<evidence type="ECO:0000256" key="4">
    <source>
        <dbReference type="ARBA" id="ARBA00023163"/>
    </source>
</evidence>
<comment type="subcellular location">
    <subcellularLocation>
        <location evidence="1">Nucleus</location>
    </subcellularLocation>
</comment>
<dbReference type="AlphaFoldDB" id="A0AAV6YEC5"/>
<reference evidence="9" key="1">
    <citation type="thesis" date="2020" institute="ProQuest LLC" country="789 East Eisenhower Parkway, Ann Arbor, MI, USA">
        <title>Comparative Genomics and Chromosome Evolution.</title>
        <authorList>
            <person name="Mudd A.B."/>
        </authorList>
    </citation>
    <scope>NUCLEOTIDE SEQUENCE</scope>
    <source>
        <strain evidence="9">237g6f4</strain>
        <tissue evidence="9">Blood</tissue>
    </source>
</reference>
<evidence type="ECO:0000256" key="7">
    <source>
        <dbReference type="ARBA" id="ARBA00030744"/>
    </source>
</evidence>
<gene>
    <name evidence="9" type="ORF">GDO81_028686</name>
</gene>
<dbReference type="PANTHER" id="PTHR12434:SF6">
    <property type="entry name" value="MEDIATOR OF RNA POLYMERASE II TRANSCRIPTION SUBUNIT 22"/>
    <property type="match status" value="1"/>
</dbReference>
<proteinExistence type="predicted"/>
<sequence length="132" mass="14468">VRAGESLMRLVSDLKQYLILNDFPSVNEAINQRNQQLRALQDECDKKLISLRDEIAIDLYELEEEYYSSSSSVCEPGHLPLCQAYWTGPDSSPQDPSTTMITAVPSEHTSAPAAVQASAHVNGHGVSAPEHS</sequence>
<name>A0AAV6YEC5_ENGPU</name>
<feature type="non-terminal residue" evidence="9">
    <location>
        <position position="1"/>
    </location>
</feature>
<evidence type="ECO:0000256" key="1">
    <source>
        <dbReference type="ARBA" id="ARBA00004123"/>
    </source>
</evidence>
<evidence type="ECO:0000256" key="6">
    <source>
        <dbReference type="ARBA" id="ARBA00025687"/>
    </source>
</evidence>
<organism evidence="9 10">
    <name type="scientific">Engystomops pustulosus</name>
    <name type="common">Tungara frog</name>
    <name type="synonym">Physalaemus pustulosus</name>
    <dbReference type="NCBI Taxonomy" id="76066"/>
    <lineage>
        <taxon>Eukaryota</taxon>
        <taxon>Metazoa</taxon>
        <taxon>Chordata</taxon>
        <taxon>Craniata</taxon>
        <taxon>Vertebrata</taxon>
        <taxon>Euteleostomi</taxon>
        <taxon>Amphibia</taxon>
        <taxon>Batrachia</taxon>
        <taxon>Anura</taxon>
        <taxon>Neobatrachia</taxon>
        <taxon>Hyloidea</taxon>
        <taxon>Leptodactylidae</taxon>
        <taxon>Leiuperinae</taxon>
        <taxon>Engystomops</taxon>
    </lineage>
</organism>
<evidence type="ECO:0000256" key="5">
    <source>
        <dbReference type="ARBA" id="ARBA00023242"/>
    </source>
</evidence>
<comment type="caution">
    <text evidence="9">The sequence shown here is derived from an EMBL/GenBank/DDBJ whole genome shotgun (WGS) entry which is preliminary data.</text>
</comment>
<dbReference type="PANTHER" id="PTHR12434">
    <property type="entry name" value="MEDIATOR OF RNA POLYMERASE II TRANSCRIPTION SUBUNIT 22"/>
    <property type="match status" value="1"/>
</dbReference>
<evidence type="ECO:0000256" key="8">
    <source>
        <dbReference type="ARBA" id="ARBA00031962"/>
    </source>
</evidence>
<keyword evidence="10" id="KW-1185">Reference proteome</keyword>
<dbReference type="Proteomes" id="UP000824782">
    <property type="component" value="Unassembled WGS sequence"/>
</dbReference>
<keyword evidence="3" id="KW-0805">Transcription regulation</keyword>
<dbReference type="InterPro" id="IPR009332">
    <property type="entry name" value="Med22"/>
</dbReference>
<accession>A0AAV6YEC5</accession>
<evidence type="ECO:0000313" key="9">
    <source>
        <dbReference type="EMBL" id="KAG8535381.1"/>
    </source>
</evidence>
<comment type="function">
    <text evidence="6">Component of the Mediator complex, a coactivator involved in the regulated transcription of nearly all RNA polymerase II-dependent genes. Mediator functions as a bridge to convey information from gene-specific regulatory proteins to the basal RNA polymerase II transcription machinery. Mediator is recruited to promoters by direct interactions with regulatory proteins and serves as a scaffold for the assembly of a functional preinitiation complex with RNA polymerase II and the general transcription factors.</text>
</comment>
<evidence type="ECO:0000256" key="2">
    <source>
        <dbReference type="ARBA" id="ARBA00019695"/>
    </source>
</evidence>
<dbReference type="EMBL" id="WNYA01068791">
    <property type="protein sequence ID" value="KAG8535381.1"/>
    <property type="molecule type" value="Genomic_DNA"/>
</dbReference>
<evidence type="ECO:0000313" key="10">
    <source>
        <dbReference type="Proteomes" id="UP000824782"/>
    </source>
</evidence>